<dbReference type="PANTHER" id="PTHR43046">
    <property type="entry name" value="GDP-MANNOSE MANNOSYL HYDROLASE"/>
    <property type="match status" value="1"/>
</dbReference>
<evidence type="ECO:0000256" key="1">
    <source>
        <dbReference type="ARBA" id="ARBA00001946"/>
    </source>
</evidence>
<name>A0A1J4PVZ3_9ACTN</name>
<comment type="cofactor">
    <cofactor evidence="1">
        <name>Mg(2+)</name>
        <dbReference type="ChEBI" id="CHEBI:18420"/>
    </cofactor>
</comment>
<accession>A0A1J4PVZ3</accession>
<organism evidence="4 5">
    <name type="scientific">Streptomyces malaysiense</name>
    <dbReference type="NCBI Taxonomy" id="1428626"/>
    <lineage>
        <taxon>Bacteria</taxon>
        <taxon>Bacillati</taxon>
        <taxon>Actinomycetota</taxon>
        <taxon>Actinomycetes</taxon>
        <taxon>Kitasatosporales</taxon>
        <taxon>Streptomycetaceae</taxon>
        <taxon>Streptomyces</taxon>
    </lineage>
</organism>
<dbReference type="SUPFAM" id="SSF55811">
    <property type="entry name" value="Nudix"/>
    <property type="match status" value="1"/>
</dbReference>
<dbReference type="RefSeq" id="WP_046427481.1">
    <property type="nucleotide sequence ID" value="NZ_LBDA02000057.1"/>
</dbReference>
<evidence type="ECO:0000313" key="5">
    <source>
        <dbReference type="Proteomes" id="UP000034838"/>
    </source>
</evidence>
<dbReference type="PROSITE" id="PS51462">
    <property type="entry name" value="NUDIX"/>
    <property type="match status" value="1"/>
</dbReference>
<dbReference type="InterPro" id="IPR000086">
    <property type="entry name" value="NUDIX_hydrolase_dom"/>
</dbReference>
<dbReference type="AlphaFoldDB" id="A0A1J4PVZ3"/>
<proteinExistence type="predicted"/>
<dbReference type="Pfam" id="PF00293">
    <property type="entry name" value="NUDIX"/>
    <property type="match status" value="1"/>
</dbReference>
<gene>
    <name evidence="4" type="ORF">VT52_025110</name>
</gene>
<dbReference type="PROSITE" id="PS00893">
    <property type="entry name" value="NUDIX_BOX"/>
    <property type="match status" value="1"/>
</dbReference>
<protein>
    <submittedName>
        <fullName evidence="4">NUDIX hydrolase</fullName>
    </submittedName>
</protein>
<keyword evidence="2 4" id="KW-0378">Hydrolase</keyword>
<dbReference type="InterPro" id="IPR015797">
    <property type="entry name" value="NUDIX_hydrolase-like_dom_sf"/>
</dbReference>
<dbReference type="Gene3D" id="3.90.79.10">
    <property type="entry name" value="Nucleoside Triphosphate Pyrophosphohydrolase"/>
    <property type="match status" value="1"/>
</dbReference>
<keyword evidence="5" id="KW-1185">Reference proteome</keyword>
<dbReference type="Proteomes" id="UP000034838">
    <property type="component" value="Unassembled WGS sequence"/>
</dbReference>
<dbReference type="InterPro" id="IPR020084">
    <property type="entry name" value="NUDIX_hydrolase_CS"/>
</dbReference>
<evidence type="ECO:0000259" key="3">
    <source>
        <dbReference type="PROSITE" id="PS51462"/>
    </source>
</evidence>
<dbReference type="GO" id="GO:0016787">
    <property type="term" value="F:hydrolase activity"/>
    <property type="evidence" value="ECO:0007669"/>
    <property type="project" value="UniProtKB-KW"/>
</dbReference>
<comment type="caution">
    <text evidence="4">The sequence shown here is derived from an EMBL/GenBank/DDBJ whole genome shotgun (WGS) entry which is preliminary data.</text>
</comment>
<sequence>MRRVVARVWKFIRGPLQWRIMWFTNATFMIGVTGVVRNEQGQVPLLKHRMWPDDRPWGLPTGYAVRGEEFPMTVVREVREETGLDVVPGRLLQVTSGYRLRAEIAYEALHVGGTLELDGFEILEAKWFSPDTLPEGTQNSHVRLIRAGAPG</sequence>
<reference evidence="4" key="1">
    <citation type="submission" date="2016-10" db="EMBL/GenBank/DDBJ databases">
        <title>Genome sequence of Streptomyces malaysiense MUSC 136.</title>
        <authorList>
            <person name="Lee L.-H."/>
            <person name="Ser H.-L."/>
        </authorList>
    </citation>
    <scope>NUCLEOTIDE SEQUENCE [LARGE SCALE GENOMIC DNA]</scope>
    <source>
        <strain evidence="4">MUSC 136</strain>
    </source>
</reference>
<dbReference type="OrthoDB" id="9804442at2"/>
<dbReference type="EMBL" id="LBDA02000057">
    <property type="protein sequence ID" value="OIK24874.1"/>
    <property type="molecule type" value="Genomic_DNA"/>
</dbReference>
<evidence type="ECO:0000256" key="2">
    <source>
        <dbReference type="ARBA" id="ARBA00022801"/>
    </source>
</evidence>
<evidence type="ECO:0000313" key="4">
    <source>
        <dbReference type="EMBL" id="OIK24874.1"/>
    </source>
</evidence>
<dbReference type="PANTHER" id="PTHR43046:SF16">
    <property type="entry name" value="ADP-RIBOSE PYROPHOSPHATASE YJHB-RELATED"/>
    <property type="match status" value="1"/>
</dbReference>
<feature type="domain" description="Nudix hydrolase" evidence="3">
    <location>
        <begin position="27"/>
        <end position="150"/>
    </location>
</feature>